<comment type="caution">
    <text evidence="1">The sequence shown here is derived from an EMBL/GenBank/DDBJ whole genome shotgun (WGS) entry which is preliminary data.</text>
</comment>
<evidence type="ECO:0000313" key="2">
    <source>
        <dbReference type="Proteomes" id="UP000235703"/>
    </source>
</evidence>
<sequence>METYLWNSQVAAAGIVDVGHLEVALRNAYDRELTRRFPDWTVDPQSSLFHLEQGVQRARAQQRRRNIASQARITDAKRGLSSAPTHAEVVAALTFGLWSSLTLGERTPTLWNPMLHRAFPKGTKRARVHDLVARVVKFRNRLAHNEPVFSTRTGLGDRLVEVKTLFELIDPDAYAYVAEHSNLDAAISECPIPGLTTATGLR</sequence>
<evidence type="ECO:0000313" key="1">
    <source>
        <dbReference type="EMBL" id="PMB98284.1"/>
    </source>
</evidence>
<reference evidence="1 2" key="1">
    <citation type="submission" date="2017-09" db="EMBL/GenBank/DDBJ databases">
        <title>Bacterial strain isolated from the female urinary microbiota.</title>
        <authorList>
            <person name="Thomas-White K."/>
            <person name="Kumar N."/>
            <person name="Forster S."/>
            <person name="Putonti C."/>
            <person name="Lawley T."/>
            <person name="Wolfe A.J."/>
        </authorList>
    </citation>
    <scope>NUCLEOTIDE SEQUENCE [LARGE SCALE GENOMIC DNA]</scope>
    <source>
        <strain evidence="1 2">UMB0680</strain>
    </source>
</reference>
<dbReference type="Proteomes" id="UP000235703">
    <property type="component" value="Unassembled WGS sequence"/>
</dbReference>
<dbReference type="EMBL" id="PNFZ01000003">
    <property type="protein sequence ID" value="PMB98284.1"/>
    <property type="molecule type" value="Genomic_DNA"/>
</dbReference>
<proteinExistence type="predicted"/>
<dbReference type="GO" id="GO:0003677">
    <property type="term" value="F:DNA binding"/>
    <property type="evidence" value="ECO:0007669"/>
    <property type="project" value="UniProtKB-KW"/>
</dbReference>
<keyword evidence="2" id="KW-1185">Reference proteome</keyword>
<organism evidence="1 2">
    <name type="scientific">Brevibacterium luteolum</name>
    <dbReference type="NCBI Taxonomy" id="199591"/>
    <lineage>
        <taxon>Bacteria</taxon>
        <taxon>Bacillati</taxon>
        <taxon>Actinomycetota</taxon>
        <taxon>Actinomycetes</taxon>
        <taxon>Micrococcales</taxon>
        <taxon>Brevibacteriaceae</taxon>
        <taxon>Brevibacterium</taxon>
    </lineage>
</organism>
<accession>A0A2N6PHX7</accession>
<gene>
    <name evidence="1" type="ORF">CJ198_07950</name>
</gene>
<dbReference type="AlphaFoldDB" id="A0A2N6PHX7"/>
<keyword evidence="1" id="KW-0238">DNA-binding</keyword>
<name>A0A2N6PHX7_9MICO</name>
<protein>
    <submittedName>
        <fullName evidence="1">DNA-binding protein</fullName>
    </submittedName>
</protein>